<proteinExistence type="predicted"/>
<sequence>MPIIDTPVQSPLFIHGYGSVSAAGLDAASLYQACTDQVTIPFTQLERKVEDQTVSYDIRPVDQLALRGAMPKHPRLRRASGVSKFAITAAVEALGEDRIKKIQNHEFRLGIVVSFINGCVNYSNRFYTEALNDPALASPIIFPETVFNAPASHVAAYLGCDGPAYTLLGDSSAWFSAIDVARGWLDTDQVDGCLILCAEEIDWLSCEGLSYYSRDLKATEGAAALYVENKPSDIQLESLLGPFDYTSRDEKREAIKSAWAIEKDADTDLLVDGMTGISKLDRDENEATSGWSGRRISPLATLGSGMGANCGFQTVVALEALKNGHDAAVVFATGGNQHAYAARFKNS</sequence>
<organism evidence="2">
    <name type="scientific">Oceaniferula spumae</name>
    <dbReference type="NCBI Taxonomy" id="2979115"/>
    <lineage>
        <taxon>Bacteria</taxon>
        <taxon>Pseudomonadati</taxon>
        <taxon>Verrucomicrobiota</taxon>
        <taxon>Verrucomicrobiia</taxon>
        <taxon>Verrucomicrobiales</taxon>
        <taxon>Verrucomicrobiaceae</taxon>
        <taxon>Oceaniferula</taxon>
    </lineage>
</organism>
<accession>A0AAT9FPA7</accession>
<evidence type="ECO:0000259" key="1">
    <source>
        <dbReference type="Pfam" id="PF00109"/>
    </source>
</evidence>
<name>A0AAT9FPA7_9BACT</name>
<dbReference type="AlphaFoldDB" id="A0AAT9FPA7"/>
<dbReference type="InterPro" id="IPR014030">
    <property type="entry name" value="Ketoacyl_synth_N"/>
</dbReference>
<dbReference type="Pfam" id="PF00109">
    <property type="entry name" value="ketoacyl-synt"/>
    <property type="match status" value="1"/>
</dbReference>
<dbReference type="EMBL" id="AP026866">
    <property type="protein sequence ID" value="BDS07769.1"/>
    <property type="molecule type" value="Genomic_DNA"/>
</dbReference>
<feature type="domain" description="Beta-ketoacyl synthase-like N-terminal" evidence="1">
    <location>
        <begin position="74"/>
        <end position="194"/>
    </location>
</feature>
<dbReference type="SUPFAM" id="SSF53901">
    <property type="entry name" value="Thiolase-like"/>
    <property type="match status" value="1"/>
</dbReference>
<gene>
    <name evidence="2" type="ORF">NT6N_28090</name>
</gene>
<dbReference type="Gene3D" id="3.40.47.10">
    <property type="match status" value="1"/>
</dbReference>
<dbReference type="KEGG" id="osu:NT6N_28090"/>
<reference evidence="2" key="1">
    <citation type="submission" date="2024-07" db="EMBL/GenBank/DDBJ databases">
        <title>Complete genome sequence of Verrucomicrobiaceae bacterium NT6N.</title>
        <authorList>
            <person name="Huang C."/>
            <person name="Takami H."/>
            <person name="Hamasaki K."/>
        </authorList>
    </citation>
    <scope>NUCLEOTIDE SEQUENCE</scope>
    <source>
        <strain evidence="2">NT6N</strain>
    </source>
</reference>
<protein>
    <recommendedName>
        <fullName evidence="1">Beta-ketoacyl synthase-like N-terminal domain-containing protein</fullName>
    </recommendedName>
</protein>
<dbReference type="InterPro" id="IPR016039">
    <property type="entry name" value="Thiolase-like"/>
</dbReference>
<evidence type="ECO:0000313" key="2">
    <source>
        <dbReference type="EMBL" id="BDS07769.1"/>
    </source>
</evidence>
<dbReference type="GO" id="GO:0016746">
    <property type="term" value="F:acyltransferase activity"/>
    <property type="evidence" value="ECO:0007669"/>
    <property type="project" value="InterPro"/>
</dbReference>